<evidence type="ECO:0000313" key="2">
    <source>
        <dbReference type="Proteomes" id="UP000015102"/>
    </source>
</evidence>
<accession>T1GML9</accession>
<dbReference type="HOGENOM" id="CLU_2694938_0_0_1"/>
<protein>
    <submittedName>
        <fullName evidence="1">Uncharacterized protein</fullName>
    </submittedName>
</protein>
<proteinExistence type="predicted"/>
<reference evidence="2" key="1">
    <citation type="submission" date="2013-02" db="EMBL/GenBank/DDBJ databases">
        <authorList>
            <person name="Hughes D."/>
        </authorList>
    </citation>
    <scope>NUCLEOTIDE SEQUENCE</scope>
    <source>
        <strain>Durham</strain>
        <strain evidence="2">NC isolate 2 -- Noor lab</strain>
    </source>
</reference>
<organism evidence="1 2">
    <name type="scientific">Megaselia scalaris</name>
    <name type="common">Humpbacked fly</name>
    <name type="synonym">Phora scalaris</name>
    <dbReference type="NCBI Taxonomy" id="36166"/>
    <lineage>
        <taxon>Eukaryota</taxon>
        <taxon>Metazoa</taxon>
        <taxon>Ecdysozoa</taxon>
        <taxon>Arthropoda</taxon>
        <taxon>Hexapoda</taxon>
        <taxon>Insecta</taxon>
        <taxon>Pterygota</taxon>
        <taxon>Neoptera</taxon>
        <taxon>Endopterygota</taxon>
        <taxon>Diptera</taxon>
        <taxon>Brachycera</taxon>
        <taxon>Muscomorpha</taxon>
        <taxon>Platypezoidea</taxon>
        <taxon>Phoridae</taxon>
        <taxon>Megaseliini</taxon>
        <taxon>Megaselia</taxon>
    </lineage>
</organism>
<name>T1GML9_MEGSC</name>
<sequence>SSSYILILQHNLAHNSISSGVYGFKVFRYTVLSSNLSKCPTVSGWFVEFLIVIDPPLIHTAPNISPKNFLSYFA</sequence>
<dbReference type="AlphaFoldDB" id="T1GML9"/>
<dbReference type="EnsemblMetazoa" id="MESCA004795-RA">
    <property type="protein sequence ID" value="MESCA004795-PA"/>
    <property type="gene ID" value="MESCA004795"/>
</dbReference>
<keyword evidence="2" id="KW-1185">Reference proteome</keyword>
<reference evidence="1" key="2">
    <citation type="submission" date="2015-06" db="UniProtKB">
        <authorList>
            <consortium name="EnsemblMetazoa"/>
        </authorList>
    </citation>
    <scope>IDENTIFICATION</scope>
</reference>
<dbReference type="EMBL" id="CAQQ02394321">
    <property type="status" value="NOT_ANNOTATED_CDS"/>
    <property type="molecule type" value="Genomic_DNA"/>
</dbReference>
<evidence type="ECO:0000313" key="1">
    <source>
        <dbReference type="EnsemblMetazoa" id="MESCA004795-PA"/>
    </source>
</evidence>
<dbReference type="Proteomes" id="UP000015102">
    <property type="component" value="Unassembled WGS sequence"/>
</dbReference>